<keyword evidence="1" id="KW-0812">Transmembrane</keyword>
<accession>A0AAF0D229</accession>
<dbReference type="AlphaFoldDB" id="A0AAF0D229"/>
<dbReference type="Proteomes" id="UP000186851">
    <property type="component" value="Chromosome"/>
</dbReference>
<feature type="transmembrane region" description="Helical" evidence="1">
    <location>
        <begin position="6"/>
        <end position="22"/>
    </location>
</feature>
<sequence>MLIPQLILLAFAACVTVIGVSVKDNMLSLKILSIQAFTLIAVNLAYYAQRIIEASYTPSSEDIASIILEILVTVIIVPLIIRVVKNSLVRERIGFNTPPLIEFKRNLPILAAFNIGYLIFAIYLAYYNIIPSVLQLLPLTLLVFLNSVVGMIVNKDSVKIIIALNMAFNAFTPLLSNLPLTYVILELTSLILVNIIAVFIIVQMIEKYKTINVSEWSVNYD</sequence>
<feature type="transmembrane region" description="Helical" evidence="1">
    <location>
        <begin position="182"/>
        <end position="202"/>
    </location>
</feature>
<protein>
    <submittedName>
        <fullName evidence="2">Uncharacterized protein</fullName>
    </submittedName>
</protein>
<feature type="transmembrane region" description="Helical" evidence="1">
    <location>
        <begin position="63"/>
        <end position="84"/>
    </location>
</feature>
<proteinExistence type="predicted"/>
<organism evidence="2 3">
    <name type="scientific">Odinarchaeota yellowstonii (strain LCB_4)</name>
    <dbReference type="NCBI Taxonomy" id="1841599"/>
    <lineage>
        <taxon>Archaea</taxon>
        <taxon>Promethearchaeati</taxon>
        <taxon>Candidatus Odinarchaeota</taxon>
        <taxon>Candidatus Odinarchaeia</taxon>
        <taxon>Candidatus Odinarchaeales</taxon>
        <taxon>Candidatus Odinarchaeaceae</taxon>
        <taxon>Candidatus Odinarchaeum</taxon>
    </lineage>
</organism>
<evidence type="ECO:0000313" key="3">
    <source>
        <dbReference type="Proteomes" id="UP000186851"/>
    </source>
</evidence>
<evidence type="ECO:0000256" key="1">
    <source>
        <dbReference type="SAM" id="Phobius"/>
    </source>
</evidence>
<feature type="transmembrane region" description="Helical" evidence="1">
    <location>
        <begin position="132"/>
        <end position="153"/>
    </location>
</feature>
<dbReference type="KEGG" id="oyw:OdinLCB4_007135"/>
<feature type="transmembrane region" description="Helical" evidence="1">
    <location>
        <begin position="105"/>
        <end position="126"/>
    </location>
</feature>
<keyword evidence="1" id="KW-1133">Transmembrane helix</keyword>
<feature type="transmembrane region" description="Helical" evidence="1">
    <location>
        <begin position="29"/>
        <end position="48"/>
    </location>
</feature>
<reference evidence="2" key="2">
    <citation type="journal article" date="2022" name="Nat. Microbiol.">
        <title>A closed Candidatus Odinarchaeum chromosome exposes Asgard archaeal viruses.</title>
        <authorList>
            <person name="Tamarit D."/>
            <person name="Caceres E.F."/>
            <person name="Krupovic M."/>
            <person name="Nijland R."/>
            <person name="Eme L."/>
            <person name="Robinson N.P."/>
            <person name="Ettema T.J.G."/>
        </authorList>
    </citation>
    <scope>NUCLEOTIDE SEQUENCE</scope>
    <source>
        <strain evidence="2">LCB_4</strain>
    </source>
</reference>
<dbReference type="EMBL" id="CP091871">
    <property type="protein sequence ID" value="WEU40236.1"/>
    <property type="molecule type" value="Genomic_DNA"/>
</dbReference>
<evidence type="ECO:0000313" key="2">
    <source>
        <dbReference type="EMBL" id="WEU40236.1"/>
    </source>
</evidence>
<reference evidence="2" key="1">
    <citation type="journal article" date="2017" name="Nature">
        <title>Asgard archaea illuminate the origin of eukaryotic cellular complexity.</title>
        <authorList>
            <person name="Zaremba-Niedzwiedzka K."/>
            <person name="Caceres E.F."/>
            <person name="Saw J.H."/>
            <person name="Backstrom D."/>
            <person name="Juzokaite L."/>
            <person name="Vancaester E."/>
            <person name="Seitz K.W."/>
            <person name="Anantharaman K."/>
            <person name="Starnawski P."/>
            <person name="Kjeldsen K.U."/>
            <person name="Scott M.B."/>
            <person name="Nunoura T."/>
            <person name="Banfield J.F."/>
            <person name="Schramm A."/>
            <person name="Baker B.J."/>
            <person name="Spang A."/>
            <person name="Ettema T.J.G."/>
        </authorList>
    </citation>
    <scope>NUCLEOTIDE SEQUENCE</scope>
    <source>
        <strain evidence="2">LCB_4</strain>
    </source>
</reference>
<name>A0AAF0D229_ODILC</name>
<gene>
    <name evidence="2" type="ORF">OdinLCB4_007135</name>
</gene>
<feature type="transmembrane region" description="Helical" evidence="1">
    <location>
        <begin position="160"/>
        <end position="176"/>
    </location>
</feature>
<keyword evidence="1" id="KW-0472">Membrane</keyword>